<comment type="caution">
    <text evidence="2">The sequence shown here is derived from an EMBL/GenBank/DDBJ whole genome shotgun (WGS) entry which is preliminary data.</text>
</comment>
<protein>
    <recommendedName>
        <fullName evidence="4">TonB C-terminal domain-containing protein</fullName>
    </recommendedName>
</protein>
<evidence type="ECO:0008006" key="4">
    <source>
        <dbReference type="Google" id="ProtNLM"/>
    </source>
</evidence>
<keyword evidence="1" id="KW-0732">Signal</keyword>
<keyword evidence="3" id="KW-1185">Reference proteome</keyword>
<sequence length="223" mass="25392">MCKLKKLLLLLVFAGISAVCFAQADSCRIIITTPGYTSIYRYSDREFAKQMACDFKVADASVTEEPKGDGCSLVKLRIGQREYSFAVSPDAPVVRLQYDRNRRLFKGMGFNYIEQTEAKYEAPSFNGVSLLKLPELWRPQIEKLIDDRSLLDPDRPDVFLLEVDIDEDGIVHRIVELGGALKQYSQVFIDKIYDIAVRGWNPAKRNGVPFRTVAQIRFVIDEN</sequence>
<name>A0ABR7CL29_9BACT</name>
<organism evidence="2 3">
    <name type="scientific">Alistipes hominis</name>
    <dbReference type="NCBI Taxonomy" id="2763015"/>
    <lineage>
        <taxon>Bacteria</taxon>
        <taxon>Pseudomonadati</taxon>
        <taxon>Bacteroidota</taxon>
        <taxon>Bacteroidia</taxon>
        <taxon>Bacteroidales</taxon>
        <taxon>Rikenellaceae</taxon>
        <taxon>Alistipes</taxon>
    </lineage>
</organism>
<evidence type="ECO:0000313" key="3">
    <source>
        <dbReference type="Proteomes" id="UP000636891"/>
    </source>
</evidence>
<dbReference type="EMBL" id="JACOOK010000002">
    <property type="protein sequence ID" value="MBC5616324.1"/>
    <property type="molecule type" value="Genomic_DNA"/>
</dbReference>
<dbReference type="RefSeq" id="WP_153497744.1">
    <property type="nucleotide sequence ID" value="NZ_JACOOK010000002.1"/>
</dbReference>
<reference evidence="2 3" key="1">
    <citation type="submission" date="2020-08" db="EMBL/GenBank/DDBJ databases">
        <title>Genome public.</title>
        <authorList>
            <person name="Liu C."/>
            <person name="Sun Q."/>
        </authorList>
    </citation>
    <scope>NUCLEOTIDE SEQUENCE [LARGE SCALE GENOMIC DNA]</scope>
    <source>
        <strain evidence="2 3">New-7</strain>
    </source>
</reference>
<accession>A0ABR7CL29</accession>
<dbReference type="Proteomes" id="UP000636891">
    <property type="component" value="Unassembled WGS sequence"/>
</dbReference>
<evidence type="ECO:0000256" key="1">
    <source>
        <dbReference type="SAM" id="SignalP"/>
    </source>
</evidence>
<gene>
    <name evidence="2" type="ORF">H8S08_04720</name>
</gene>
<evidence type="ECO:0000313" key="2">
    <source>
        <dbReference type="EMBL" id="MBC5616324.1"/>
    </source>
</evidence>
<feature type="signal peptide" evidence="1">
    <location>
        <begin position="1"/>
        <end position="24"/>
    </location>
</feature>
<proteinExistence type="predicted"/>
<feature type="chain" id="PRO_5046343881" description="TonB C-terminal domain-containing protein" evidence="1">
    <location>
        <begin position="25"/>
        <end position="223"/>
    </location>
</feature>